<feature type="coiled-coil region" evidence="3">
    <location>
        <begin position="705"/>
        <end position="732"/>
    </location>
</feature>
<feature type="domain" description="Dynein regulatory complex protein 1/2 N-terminal" evidence="5">
    <location>
        <begin position="90"/>
        <end position="190"/>
    </location>
</feature>
<sequence length="742" mass="87775">MEDNEDFAQSEKSDRRVKTFKDAIQYAMLDARSQKMVESFAKKREVIPDVITEEYDEDKKGIERRLEDSDKTLSELLRDGTELITNIRIANDKREVDRRIKEAELREELLEKLQNESTEARNKLEAITIRWSEIESIKDPMGMYEALETQKKRIKELMDQKDEIIQECRKELDAADIRYVQDQEKQNSDIQCLVERIDNQIEVMKRAYKEHLELLQETITHERDELRKHANKKWDEMYANRESNEELKLRKEKDKREVQTKEIEDLQLEHEEITRATRIRLELDNQALEIELQKTKANVLLNSEKLDYNYQVLRKREDENILIRNQQKRRLGRLYDTIANLRKKIRDKTAASNHEIEKLTSEVVKLHAGILDLEKKASLFTETNDKKYQNVWQMNYEECLSQLDKVLQIDKTLTEQQLGMEWQEPEMDLYRLEDLPSYKNAIKTIKEEMENPTETKTITVVTRRESLTNDHTQKLLKQILKKITDKTDFLVEEKVFELLKPYTEEEKTLVCLDNVFNALGIQKVDDINSLKNYFLPYVVCQECANQEEECRETSSRLSSLIEEEEEDASTSTASHEQKLQIVKYDPDGQRFDDTTTHFDSETGDDQCDPKIQKIKQCIYNGHTILIDSTDVLEVLKEFVQVHISASDELKTTTTTIEDKSPQVKSTVSRLLSPNDVQQFWKRFDNVFSPEKEKVWQSLEYGLSQYLKVLKEREELDNECEFLRNQNAELKHLMQKFVPDADH</sequence>
<evidence type="ECO:0000259" key="5">
    <source>
        <dbReference type="Pfam" id="PF14772"/>
    </source>
</evidence>
<evidence type="ECO:0000256" key="4">
    <source>
        <dbReference type="SAM" id="MobiDB-lite"/>
    </source>
</evidence>
<dbReference type="GO" id="GO:0060285">
    <property type="term" value="P:cilium-dependent cell motility"/>
    <property type="evidence" value="ECO:0007669"/>
    <property type="project" value="TreeGrafter"/>
</dbReference>
<feature type="region of interest" description="Disordered" evidence="4">
    <location>
        <begin position="555"/>
        <end position="576"/>
    </location>
</feature>
<dbReference type="PANTHER" id="PTHR21625">
    <property type="entry name" value="NYD-SP28 PROTEIN"/>
    <property type="match status" value="1"/>
</dbReference>
<gene>
    <name evidence="8" type="primary">CSON010850</name>
</gene>
<reference evidence="7" key="1">
    <citation type="submission" date="2018-04" db="EMBL/GenBank/DDBJ databases">
        <authorList>
            <person name="Go L.Y."/>
            <person name="Mitchell J.A."/>
        </authorList>
    </citation>
    <scope>NUCLEOTIDE SEQUENCE</scope>
    <source>
        <tissue evidence="7">Whole organism</tissue>
    </source>
</reference>
<feature type="domain" description="Dynein regulatory complex protein 1 C-terminal" evidence="6">
    <location>
        <begin position="678"/>
        <end position="736"/>
    </location>
</feature>
<dbReference type="PANTHER" id="PTHR21625:SF1">
    <property type="entry name" value="DYNEIN REGULATORY COMPLEX PROTEIN 1"/>
    <property type="match status" value="1"/>
</dbReference>
<dbReference type="Pfam" id="PF14775">
    <property type="entry name" value="NYD-SP28_assoc"/>
    <property type="match status" value="1"/>
</dbReference>
<reference evidence="8" key="2">
    <citation type="submission" date="2018-07" db="EMBL/GenBank/DDBJ databases">
        <authorList>
            <person name="Quirk P.G."/>
            <person name="Krulwich T.A."/>
        </authorList>
    </citation>
    <scope>NUCLEOTIDE SEQUENCE</scope>
</reference>
<comment type="similarity">
    <text evidence="1">Belongs to the DRC1 family.</text>
</comment>
<dbReference type="GO" id="GO:0005858">
    <property type="term" value="C:axonemal dynein complex"/>
    <property type="evidence" value="ECO:0007669"/>
    <property type="project" value="InterPro"/>
</dbReference>
<keyword evidence="2 3" id="KW-0175">Coiled coil</keyword>
<dbReference type="EMBL" id="UFQT01000044">
    <property type="protein sequence ID" value="SSX18801.1"/>
    <property type="molecule type" value="Genomic_DNA"/>
</dbReference>
<dbReference type="AlphaFoldDB" id="A0A336LPQ8"/>
<dbReference type="OMA" id="AKCLEIM"/>
<proteinExistence type="inferred from homology"/>
<dbReference type="VEuPathDB" id="VectorBase:CSON010850"/>
<evidence type="ECO:0000259" key="6">
    <source>
        <dbReference type="Pfam" id="PF14775"/>
    </source>
</evidence>
<protein>
    <submittedName>
        <fullName evidence="8">CSON010850 protein</fullName>
    </submittedName>
</protein>
<dbReference type="EMBL" id="UFQS01000044">
    <property type="protein sequence ID" value="SSW98415.1"/>
    <property type="molecule type" value="Genomic_DNA"/>
</dbReference>
<name>A0A336LPQ8_CULSO</name>
<dbReference type="GO" id="GO:0070286">
    <property type="term" value="P:axonemal dynein complex assembly"/>
    <property type="evidence" value="ECO:0007669"/>
    <property type="project" value="InterPro"/>
</dbReference>
<dbReference type="GO" id="GO:0003352">
    <property type="term" value="P:regulation of cilium movement"/>
    <property type="evidence" value="ECO:0007669"/>
    <property type="project" value="TreeGrafter"/>
</dbReference>
<evidence type="ECO:0000256" key="2">
    <source>
        <dbReference type="ARBA" id="ARBA00023054"/>
    </source>
</evidence>
<dbReference type="InterPro" id="IPR039505">
    <property type="entry name" value="DRC1/2_N"/>
</dbReference>
<dbReference type="Pfam" id="PF14772">
    <property type="entry name" value="NYD-SP28"/>
    <property type="match status" value="1"/>
</dbReference>
<evidence type="ECO:0000256" key="3">
    <source>
        <dbReference type="SAM" id="Coils"/>
    </source>
</evidence>
<evidence type="ECO:0000313" key="8">
    <source>
        <dbReference type="EMBL" id="SSX18801.1"/>
    </source>
</evidence>
<accession>A0A336LPQ8</accession>
<evidence type="ECO:0000256" key="1">
    <source>
        <dbReference type="ARBA" id="ARBA00009688"/>
    </source>
</evidence>
<evidence type="ECO:0000313" key="7">
    <source>
        <dbReference type="EMBL" id="SSW98415.1"/>
    </source>
</evidence>
<dbReference type="InterPro" id="IPR029440">
    <property type="entry name" value="DRC1_C"/>
</dbReference>
<feature type="coiled-coil region" evidence="3">
    <location>
        <begin position="59"/>
        <end position="298"/>
    </location>
</feature>
<organism evidence="8">
    <name type="scientific">Culicoides sonorensis</name>
    <name type="common">Biting midge</name>
    <dbReference type="NCBI Taxonomy" id="179676"/>
    <lineage>
        <taxon>Eukaryota</taxon>
        <taxon>Metazoa</taxon>
        <taxon>Ecdysozoa</taxon>
        <taxon>Arthropoda</taxon>
        <taxon>Hexapoda</taxon>
        <taxon>Insecta</taxon>
        <taxon>Pterygota</taxon>
        <taxon>Neoptera</taxon>
        <taxon>Endopterygota</taxon>
        <taxon>Diptera</taxon>
        <taxon>Nematocera</taxon>
        <taxon>Chironomoidea</taxon>
        <taxon>Ceratopogonidae</taxon>
        <taxon>Ceratopogoninae</taxon>
        <taxon>Culicoides</taxon>
        <taxon>Monoculicoides</taxon>
    </lineage>
</organism>
<dbReference type="InterPro" id="IPR039750">
    <property type="entry name" value="DRC1/DRC2"/>
</dbReference>